<dbReference type="EMBL" id="CCKJ01000033">
    <property type="protein sequence ID" value="CDT67518.1"/>
    <property type="molecule type" value="Genomic_DNA"/>
</dbReference>
<gene>
    <name evidence="1" type="ORF">VCR31J2_1280076</name>
</gene>
<reference evidence="1 2" key="1">
    <citation type="submission" date="2014-06" db="EMBL/GenBank/DDBJ databases">
        <authorList>
            <person name="Le Roux F."/>
        </authorList>
    </citation>
    <scope>NUCLEOTIDE SEQUENCE [LARGE SCALE GENOMIC DNA]</scope>
    <source>
        <strain evidence="1 2">J2-31</strain>
    </source>
</reference>
<organism evidence="1 2">
    <name type="scientific">Vibrio coralliirubri</name>
    <dbReference type="NCBI Taxonomy" id="1516159"/>
    <lineage>
        <taxon>Bacteria</taxon>
        <taxon>Pseudomonadati</taxon>
        <taxon>Pseudomonadota</taxon>
        <taxon>Gammaproteobacteria</taxon>
        <taxon>Vibrionales</taxon>
        <taxon>Vibrionaceae</taxon>
        <taxon>Vibrio</taxon>
    </lineage>
</organism>
<evidence type="ECO:0000313" key="1">
    <source>
        <dbReference type="EMBL" id="CDT67518.1"/>
    </source>
</evidence>
<evidence type="ECO:0000313" key="2">
    <source>
        <dbReference type="Proteomes" id="UP000041625"/>
    </source>
</evidence>
<dbReference type="Proteomes" id="UP000041625">
    <property type="component" value="Unassembled WGS sequence"/>
</dbReference>
<protein>
    <submittedName>
        <fullName evidence="1">Uncharacterized protein</fullName>
    </submittedName>
</protein>
<dbReference type="AlphaFoldDB" id="A0AA87BZ27"/>
<proteinExistence type="predicted"/>
<keyword evidence="2" id="KW-1185">Reference proteome</keyword>
<name>A0AA87BZ27_9VIBR</name>
<comment type="caution">
    <text evidence="1">The sequence shown here is derived from an EMBL/GenBank/DDBJ whole genome shotgun (WGS) entry which is preliminary data.</text>
</comment>
<accession>A0AA87BZ27</accession>
<sequence>MLPHMCFNLGSLRGVKELCRSRLRNDAYQFENVNDGAITDSVCESIRILMREQSLWACLVSR</sequence>